<name>A0A518K5M7_9BACT</name>
<dbReference type="KEGG" id="bmei:Spa11_12920"/>
<dbReference type="Proteomes" id="UP000316426">
    <property type="component" value="Chromosome"/>
</dbReference>
<protein>
    <submittedName>
        <fullName evidence="2">Uncharacterized protein</fullName>
    </submittedName>
</protein>
<gene>
    <name evidence="2" type="ORF">Spa11_12920</name>
</gene>
<evidence type="ECO:0000313" key="2">
    <source>
        <dbReference type="EMBL" id="QDV73102.1"/>
    </source>
</evidence>
<evidence type="ECO:0000313" key="3">
    <source>
        <dbReference type="Proteomes" id="UP000316426"/>
    </source>
</evidence>
<evidence type="ECO:0000256" key="1">
    <source>
        <dbReference type="SAM" id="MobiDB-lite"/>
    </source>
</evidence>
<organism evidence="2 3">
    <name type="scientific">Botrimarina mediterranea</name>
    <dbReference type="NCBI Taxonomy" id="2528022"/>
    <lineage>
        <taxon>Bacteria</taxon>
        <taxon>Pseudomonadati</taxon>
        <taxon>Planctomycetota</taxon>
        <taxon>Planctomycetia</taxon>
        <taxon>Pirellulales</taxon>
        <taxon>Lacipirellulaceae</taxon>
        <taxon>Botrimarina</taxon>
    </lineage>
</organism>
<keyword evidence="3" id="KW-1185">Reference proteome</keyword>
<accession>A0A518K5M7</accession>
<reference evidence="2 3" key="1">
    <citation type="submission" date="2019-02" db="EMBL/GenBank/DDBJ databases">
        <title>Deep-cultivation of Planctomycetes and their phenomic and genomic characterization uncovers novel biology.</title>
        <authorList>
            <person name="Wiegand S."/>
            <person name="Jogler M."/>
            <person name="Boedeker C."/>
            <person name="Pinto D."/>
            <person name="Vollmers J."/>
            <person name="Rivas-Marin E."/>
            <person name="Kohn T."/>
            <person name="Peeters S.H."/>
            <person name="Heuer A."/>
            <person name="Rast P."/>
            <person name="Oberbeckmann S."/>
            <person name="Bunk B."/>
            <person name="Jeske O."/>
            <person name="Meyerdierks A."/>
            <person name="Storesund J.E."/>
            <person name="Kallscheuer N."/>
            <person name="Luecker S."/>
            <person name="Lage O.M."/>
            <person name="Pohl T."/>
            <person name="Merkel B.J."/>
            <person name="Hornburger P."/>
            <person name="Mueller R.-W."/>
            <person name="Bruemmer F."/>
            <person name="Labrenz M."/>
            <person name="Spormann A.M."/>
            <person name="Op den Camp H."/>
            <person name="Overmann J."/>
            <person name="Amann R."/>
            <person name="Jetten M.S.M."/>
            <person name="Mascher T."/>
            <person name="Medema M.H."/>
            <person name="Devos D.P."/>
            <person name="Kaster A.-K."/>
            <person name="Ovreas L."/>
            <person name="Rohde M."/>
            <person name="Galperin M.Y."/>
            <person name="Jogler C."/>
        </authorList>
    </citation>
    <scope>NUCLEOTIDE SEQUENCE [LARGE SCALE GENOMIC DNA]</scope>
    <source>
        <strain evidence="2 3">Spa11</strain>
    </source>
</reference>
<feature type="region of interest" description="Disordered" evidence="1">
    <location>
        <begin position="39"/>
        <end position="60"/>
    </location>
</feature>
<dbReference type="AlphaFoldDB" id="A0A518K5M7"/>
<feature type="region of interest" description="Disordered" evidence="1">
    <location>
        <begin position="1"/>
        <end position="24"/>
    </location>
</feature>
<sequence>MNENRSLRGLGAVASEAKGEPVSRHPVKATLLRWINHRGTEGTEEGTEVDFSVRSSVPLW</sequence>
<dbReference type="EMBL" id="CP036349">
    <property type="protein sequence ID" value="QDV73102.1"/>
    <property type="molecule type" value="Genomic_DNA"/>
</dbReference>
<proteinExistence type="predicted"/>